<evidence type="ECO:0000256" key="1">
    <source>
        <dbReference type="ARBA" id="ARBA00022676"/>
    </source>
</evidence>
<keyword evidence="3" id="KW-0472">Membrane</keyword>
<evidence type="ECO:0000256" key="2">
    <source>
        <dbReference type="ARBA" id="ARBA00022679"/>
    </source>
</evidence>
<evidence type="ECO:0000256" key="3">
    <source>
        <dbReference type="SAM" id="Phobius"/>
    </source>
</evidence>
<dbReference type="GO" id="GO:0005829">
    <property type="term" value="C:cytosol"/>
    <property type="evidence" value="ECO:0007669"/>
    <property type="project" value="TreeGrafter"/>
</dbReference>
<protein>
    <recommendedName>
        <fullName evidence="6">Lipopolysaccharide heptosyltransferase II</fullName>
    </recommendedName>
</protein>
<evidence type="ECO:0000313" key="4">
    <source>
        <dbReference type="EMBL" id="OGM04300.1"/>
    </source>
</evidence>
<dbReference type="SUPFAM" id="SSF53756">
    <property type="entry name" value="UDP-Glycosyltransferase/glycogen phosphorylase"/>
    <property type="match status" value="1"/>
</dbReference>
<dbReference type="GO" id="GO:0008713">
    <property type="term" value="F:ADP-heptose-lipopolysaccharide heptosyltransferase activity"/>
    <property type="evidence" value="ECO:0007669"/>
    <property type="project" value="TreeGrafter"/>
</dbReference>
<dbReference type="InterPro" id="IPR002201">
    <property type="entry name" value="Glyco_trans_9"/>
</dbReference>
<reference evidence="4 5" key="1">
    <citation type="journal article" date="2016" name="Nat. Commun.">
        <title>Thousands of microbial genomes shed light on interconnected biogeochemical processes in an aquifer system.</title>
        <authorList>
            <person name="Anantharaman K."/>
            <person name="Brown C.T."/>
            <person name="Hug L.A."/>
            <person name="Sharon I."/>
            <person name="Castelle C.J."/>
            <person name="Probst A.J."/>
            <person name="Thomas B.C."/>
            <person name="Singh A."/>
            <person name="Wilkins M.J."/>
            <person name="Karaoz U."/>
            <person name="Brodie E.L."/>
            <person name="Williams K.H."/>
            <person name="Hubbard S.S."/>
            <person name="Banfield J.F."/>
        </authorList>
    </citation>
    <scope>NUCLEOTIDE SEQUENCE [LARGE SCALE GENOMIC DNA]</scope>
</reference>
<dbReference type="CDD" id="cd03789">
    <property type="entry name" value="GT9_LPS_heptosyltransferase"/>
    <property type="match status" value="1"/>
</dbReference>
<keyword evidence="1" id="KW-0328">Glycosyltransferase</keyword>
<dbReference type="GO" id="GO:0009244">
    <property type="term" value="P:lipopolysaccharide core region biosynthetic process"/>
    <property type="evidence" value="ECO:0007669"/>
    <property type="project" value="TreeGrafter"/>
</dbReference>
<evidence type="ECO:0000313" key="5">
    <source>
        <dbReference type="Proteomes" id="UP000178735"/>
    </source>
</evidence>
<dbReference type="PANTHER" id="PTHR30160">
    <property type="entry name" value="TETRAACYLDISACCHARIDE 4'-KINASE-RELATED"/>
    <property type="match status" value="1"/>
</dbReference>
<keyword evidence="2" id="KW-0808">Transferase</keyword>
<dbReference type="Pfam" id="PF01075">
    <property type="entry name" value="Glyco_transf_9"/>
    <property type="match status" value="1"/>
</dbReference>
<keyword evidence="3" id="KW-1133">Transmembrane helix</keyword>
<dbReference type="PANTHER" id="PTHR30160:SF1">
    <property type="entry name" value="LIPOPOLYSACCHARIDE 1,2-N-ACETYLGLUCOSAMINETRANSFERASE-RELATED"/>
    <property type="match status" value="1"/>
</dbReference>
<organism evidence="4 5">
    <name type="scientific">Candidatus Wallbacteria bacterium GWC2_49_35</name>
    <dbReference type="NCBI Taxonomy" id="1817813"/>
    <lineage>
        <taxon>Bacteria</taxon>
        <taxon>Candidatus Walliibacteriota</taxon>
    </lineage>
</organism>
<dbReference type="EMBL" id="MGFH01000147">
    <property type="protein sequence ID" value="OGM04300.1"/>
    <property type="molecule type" value="Genomic_DNA"/>
</dbReference>
<comment type="caution">
    <text evidence="4">The sequence shown here is derived from an EMBL/GenBank/DDBJ whole genome shotgun (WGS) entry which is preliminary data.</text>
</comment>
<dbReference type="AlphaFoldDB" id="A0A1F7WN91"/>
<gene>
    <name evidence="4" type="ORF">A2008_07360</name>
</gene>
<keyword evidence="3" id="KW-0812">Transmembrane</keyword>
<accession>A0A1F7WN91</accession>
<dbReference type="Proteomes" id="UP000178735">
    <property type="component" value="Unassembled WGS sequence"/>
</dbReference>
<dbReference type="InterPro" id="IPR051199">
    <property type="entry name" value="LPS_LOS_Heptosyltrfase"/>
</dbReference>
<dbReference type="Gene3D" id="3.40.50.2000">
    <property type="entry name" value="Glycogen Phosphorylase B"/>
    <property type="match status" value="2"/>
</dbReference>
<evidence type="ECO:0008006" key="6">
    <source>
        <dbReference type="Google" id="ProtNLM"/>
    </source>
</evidence>
<proteinExistence type="predicted"/>
<dbReference type="STRING" id="1817813.A2008_07360"/>
<feature type="transmembrane region" description="Helical" evidence="3">
    <location>
        <begin position="7"/>
        <end position="27"/>
    </location>
</feature>
<name>A0A1F7WN91_9BACT</name>
<sequence>MKYSKILIIRLSAAGDIVLTFPAYFFLAEKIAGAKIDWAVDERFADLLGLLPGLNKKIVFPARTLKSPKTSYASKIAAAWNFIREIRREKYDLVIDFQGLFKSGAISFLSKASVRAAFAPGGHDSREMNHWLNNKIISVPEGGPLAAKIIYRSLYLAARASDETPPAEYTMKRLVEPERGNPKITSFFDEIKGRGRADKLIVINPFTNWPTKTWPADKWMELIKLIRRDDKLKNSAVAVLWGPAEKEAAERIAASDELSFISPPTTFREVFGVLDGADAVISGDSFALHAAFVLNKPAVAVFGASDPARCAPFGDRTAVVTRGLECQHCFKKTCRFATEECIKSVDPAAVLEALRRVV</sequence>